<reference evidence="1" key="1">
    <citation type="submission" date="2023-07" db="EMBL/GenBank/DDBJ databases">
        <authorList>
            <person name="Stuckert A."/>
        </authorList>
    </citation>
    <scope>NUCLEOTIDE SEQUENCE</scope>
</reference>
<sequence>MLKLMTFPDLNLTLKAPGESKWLKVVISRKGVVIWEEERMIHDCCHHHQTHLKYPSLHRAPKEKEKVSLFCTPSVSVIILYPESQCHYHVPRVSASLSCTPSVSVIILYPKCQCHYPVPRVSVSLSCTLSVSVIILYPECQCHYPVPRVSVPLSCTPTVSVIILYPQYLTHTK</sequence>
<protein>
    <submittedName>
        <fullName evidence="1">Uncharacterized protein</fullName>
    </submittedName>
</protein>
<proteinExistence type="predicted"/>
<dbReference type="Proteomes" id="UP001176940">
    <property type="component" value="Unassembled WGS sequence"/>
</dbReference>
<comment type="caution">
    <text evidence="1">The sequence shown here is derived from an EMBL/GenBank/DDBJ whole genome shotgun (WGS) entry which is preliminary data.</text>
</comment>
<dbReference type="EMBL" id="CAUEEQ010077819">
    <property type="protein sequence ID" value="CAJ0966866.1"/>
    <property type="molecule type" value="Genomic_DNA"/>
</dbReference>
<accession>A0ABN9MRF2</accession>
<keyword evidence="2" id="KW-1185">Reference proteome</keyword>
<evidence type="ECO:0000313" key="1">
    <source>
        <dbReference type="EMBL" id="CAJ0966866.1"/>
    </source>
</evidence>
<organism evidence="1 2">
    <name type="scientific">Ranitomeya imitator</name>
    <name type="common">mimic poison frog</name>
    <dbReference type="NCBI Taxonomy" id="111125"/>
    <lineage>
        <taxon>Eukaryota</taxon>
        <taxon>Metazoa</taxon>
        <taxon>Chordata</taxon>
        <taxon>Craniata</taxon>
        <taxon>Vertebrata</taxon>
        <taxon>Euteleostomi</taxon>
        <taxon>Amphibia</taxon>
        <taxon>Batrachia</taxon>
        <taxon>Anura</taxon>
        <taxon>Neobatrachia</taxon>
        <taxon>Hyloidea</taxon>
        <taxon>Dendrobatidae</taxon>
        <taxon>Dendrobatinae</taxon>
        <taxon>Ranitomeya</taxon>
    </lineage>
</organism>
<evidence type="ECO:0000313" key="2">
    <source>
        <dbReference type="Proteomes" id="UP001176940"/>
    </source>
</evidence>
<name>A0ABN9MRF2_9NEOB</name>
<gene>
    <name evidence="1" type="ORF">RIMI_LOCUS21763197</name>
</gene>